<evidence type="ECO:0000313" key="5">
    <source>
        <dbReference type="Proteomes" id="UP000199073"/>
    </source>
</evidence>
<organism evidence="4 5">
    <name type="scientific">Desulforhopalus singaporensis</name>
    <dbReference type="NCBI Taxonomy" id="91360"/>
    <lineage>
        <taxon>Bacteria</taxon>
        <taxon>Pseudomonadati</taxon>
        <taxon>Thermodesulfobacteriota</taxon>
        <taxon>Desulfobulbia</taxon>
        <taxon>Desulfobulbales</taxon>
        <taxon>Desulfocapsaceae</taxon>
        <taxon>Desulforhopalus</taxon>
    </lineage>
</organism>
<dbReference type="GO" id="GO:0008168">
    <property type="term" value="F:methyltransferase activity"/>
    <property type="evidence" value="ECO:0007669"/>
    <property type="project" value="UniProtKB-KW"/>
</dbReference>
<dbReference type="Gene3D" id="3.20.20.480">
    <property type="entry name" value="Trimethylamine methyltransferase-like"/>
    <property type="match status" value="1"/>
</dbReference>
<keyword evidence="2 4" id="KW-0489">Methyltransferase</keyword>
<gene>
    <name evidence="4" type="ORF">SAMN05660330_02195</name>
</gene>
<dbReference type="RefSeq" id="WP_092222730.1">
    <property type="nucleotide sequence ID" value="NZ_FNJI01000014.1"/>
</dbReference>
<keyword evidence="5" id="KW-1185">Reference proteome</keyword>
<dbReference type="GO" id="GO:0032259">
    <property type="term" value="P:methylation"/>
    <property type="evidence" value="ECO:0007669"/>
    <property type="project" value="UniProtKB-KW"/>
</dbReference>
<comment type="similarity">
    <text evidence="1">Belongs to the trimethylamine methyltransferase family.</text>
</comment>
<reference evidence="4 5" key="1">
    <citation type="submission" date="2016-10" db="EMBL/GenBank/DDBJ databases">
        <authorList>
            <person name="de Groot N.N."/>
        </authorList>
    </citation>
    <scope>NUCLEOTIDE SEQUENCE [LARGE SCALE GENOMIC DNA]</scope>
    <source>
        <strain evidence="4 5">DSM 12130</strain>
    </source>
</reference>
<accession>A0A1H0R7Z6</accession>
<dbReference type="InterPro" id="IPR010426">
    <property type="entry name" value="MTTB_MeTrfase"/>
</dbReference>
<dbReference type="Pfam" id="PF06253">
    <property type="entry name" value="MTTB"/>
    <property type="match status" value="1"/>
</dbReference>
<protein>
    <submittedName>
        <fullName evidence="4">Trimethylamine---corrinoid protein Co-methyltransferase</fullName>
    </submittedName>
</protein>
<evidence type="ECO:0000256" key="3">
    <source>
        <dbReference type="ARBA" id="ARBA00022679"/>
    </source>
</evidence>
<sequence length="472" mass="51094">MTSTLETIHDASLAILKNTGMIFHAPEAVDILHKKGCIVEGNRVFFPENVLMDLISSAPESFTLFARNPAFSIEIGTGTPTYSVGYGCPSIIERDGTKRNANFDDYLNFVKLIQGIDNLRINGGIPAQPNDIDMETCSLLMVATALLYSDKCIMAQPGSRQQVEEMFNLAALTSGGMTQMRKEPRIITLINTLTPLQMDAHAVDTLMVHAENGQPIVICSGFMQGTTAPMTMAGSMALGNAETLAGVALTQAIRPGTPVVMAINGSPANMRTGALDIGSPAHAIEVKCCAALSKKYGIPCRCGGTSTDAKSVTAQAGYEAMMTMQTSMESGVDLIIHSAGILNSYAAMSYEKFMLDLEIISKLEYIAAGIPINDKTLALGVIDTVGPGGQYLTHMHTMENCRIEPWQSPIESLVKQESNEGDNDFLIRNLKANVDKRIAAYERPVLPEETVTYIKNFLREKGVPEQDIKRLN</sequence>
<evidence type="ECO:0000313" key="4">
    <source>
        <dbReference type="EMBL" id="SDP25176.1"/>
    </source>
</evidence>
<dbReference type="AlphaFoldDB" id="A0A1H0R7Z6"/>
<evidence type="ECO:0000256" key="2">
    <source>
        <dbReference type="ARBA" id="ARBA00022603"/>
    </source>
</evidence>
<dbReference type="Proteomes" id="UP000199073">
    <property type="component" value="Unassembled WGS sequence"/>
</dbReference>
<evidence type="ECO:0000256" key="1">
    <source>
        <dbReference type="ARBA" id="ARBA00007137"/>
    </source>
</evidence>
<dbReference type="GO" id="GO:0015948">
    <property type="term" value="P:methanogenesis"/>
    <property type="evidence" value="ECO:0007669"/>
    <property type="project" value="InterPro"/>
</dbReference>
<dbReference type="OrthoDB" id="9815793at2"/>
<dbReference type="EMBL" id="FNJI01000014">
    <property type="protein sequence ID" value="SDP25176.1"/>
    <property type="molecule type" value="Genomic_DNA"/>
</dbReference>
<proteinExistence type="inferred from homology"/>
<dbReference type="STRING" id="91360.SAMN05660330_02195"/>
<dbReference type="InterPro" id="IPR038601">
    <property type="entry name" value="MttB-like_sf"/>
</dbReference>
<keyword evidence="3 4" id="KW-0808">Transferase</keyword>
<name>A0A1H0R7Z6_9BACT</name>